<protein>
    <submittedName>
        <fullName evidence="1">Uncharacterized protein</fullName>
    </submittedName>
</protein>
<dbReference type="AlphaFoldDB" id="A0A1D7QFE9"/>
<evidence type="ECO:0000313" key="1">
    <source>
        <dbReference type="EMBL" id="AOM77383.1"/>
    </source>
</evidence>
<proteinExistence type="predicted"/>
<dbReference type="Proteomes" id="UP000094313">
    <property type="component" value="Chromosome"/>
</dbReference>
<dbReference type="OrthoDB" id="6981191at2"/>
<dbReference type="EMBL" id="CP017141">
    <property type="protein sequence ID" value="AOM77383.1"/>
    <property type="molecule type" value="Genomic_DNA"/>
</dbReference>
<sequence>MTQKLSKLTDEQLEAALMKCKTKNHWQLSNDILYKLCKDHPKHTDPQEIVAKALMIGRIYAAALERIKVKNQHSGDDFYFNAIVPLFQDSELDRKLEVLNGKRLMSPVYLR</sequence>
<evidence type="ECO:0000313" key="2">
    <source>
        <dbReference type="Proteomes" id="UP000094313"/>
    </source>
</evidence>
<organism evidence="1 2">
    <name type="scientific">Pedobacter steynii</name>
    <dbReference type="NCBI Taxonomy" id="430522"/>
    <lineage>
        <taxon>Bacteria</taxon>
        <taxon>Pseudomonadati</taxon>
        <taxon>Bacteroidota</taxon>
        <taxon>Sphingobacteriia</taxon>
        <taxon>Sphingobacteriales</taxon>
        <taxon>Sphingobacteriaceae</taxon>
        <taxon>Pedobacter</taxon>
    </lineage>
</organism>
<keyword evidence="2" id="KW-1185">Reference proteome</keyword>
<name>A0A1D7QFE9_9SPHI</name>
<accession>A0A1D7QFE9</accession>
<dbReference type="KEGG" id="psty:BFS30_09525"/>
<gene>
    <name evidence="1" type="ORF">BFS30_09525</name>
</gene>
<reference evidence="1 2" key="1">
    <citation type="submission" date="2016-08" db="EMBL/GenBank/DDBJ databases">
        <authorList>
            <person name="Seilhamer J.J."/>
        </authorList>
    </citation>
    <scope>NUCLEOTIDE SEQUENCE [LARGE SCALE GENOMIC DNA]</scope>
    <source>
        <strain evidence="1 2">DX4</strain>
    </source>
</reference>
<dbReference type="RefSeq" id="WP_069379073.1">
    <property type="nucleotide sequence ID" value="NZ_CP017141.1"/>
</dbReference>